<keyword evidence="5" id="KW-1133">Transmembrane helix</keyword>
<feature type="active site" evidence="2">
    <location>
        <position position="326"/>
    </location>
</feature>
<dbReference type="GO" id="GO:0016620">
    <property type="term" value="F:oxidoreductase activity, acting on the aldehyde or oxo group of donors, NAD or NADP as acceptor"/>
    <property type="evidence" value="ECO:0007669"/>
    <property type="project" value="InterPro"/>
</dbReference>
<feature type="domain" description="Aldehyde dehydrogenase" evidence="6">
    <location>
        <begin position="90"/>
        <end position="555"/>
    </location>
</feature>
<protein>
    <recommendedName>
        <fullName evidence="6">Aldehyde dehydrogenase domain-containing protein</fullName>
    </recommendedName>
</protein>
<dbReference type="InterPro" id="IPR015590">
    <property type="entry name" value="Aldehyde_DH_dom"/>
</dbReference>
<keyword evidence="5" id="KW-0472">Membrane</keyword>
<evidence type="ECO:0000256" key="1">
    <source>
        <dbReference type="ARBA" id="ARBA00023002"/>
    </source>
</evidence>
<dbReference type="InterPro" id="IPR016162">
    <property type="entry name" value="Ald_DH_N"/>
</dbReference>
<dbReference type="Gene3D" id="3.40.309.10">
    <property type="entry name" value="Aldehyde Dehydrogenase, Chain A, domain 2"/>
    <property type="match status" value="1"/>
</dbReference>
<keyword evidence="5" id="KW-0812">Transmembrane</keyword>
<accession>A0A1Z5KC68</accession>
<dbReference type="AlphaFoldDB" id="A0A1Z5KC68"/>
<dbReference type="InParanoid" id="A0A1Z5KC68"/>
<dbReference type="InterPro" id="IPR016163">
    <property type="entry name" value="Ald_DH_C"/>
</dbReference>
<feature type="compositionally biased region" description="Basic and acidic residues" evidence="4">
    <location>
        <begin position="70"/>
        <end position="88"/>
    </location>
</feature>
<evidence type="ECO:0000256" key="3">
    <source>
        <dbReference type="RuleBase" id="RU003345"/>
    </source>
</evidence>
<proteinExistence type="inferred from homology"/>
<dbReference type="OrthoDB" id="310895at2759"/>
<dbReference type="PROSITE" id="PS00687">
    <property type="entry name" value="ALDEHYDE_DEHYDR_GLU"/>
    <property type="match status" value="1"/>
</dbReference>
<evidence type="ECO:0000313" key="7">
    <source>
        <dbReference type="EMBL" id="GAX23863.1"/>
    </source>
</evidence>
<comment type="similarity">
    <text evidence="3">Belongs to the aldehyde dehydrogenase family.</text>
</comment>
<evidence type="ECO:0000256" key="4">
    <source>
        <dbReference type="SAM" id="MobiDB-lite"/>
    </source>
</evidence>
<evidence type="ECO:0000256" key="2">
    <source>
        <dbReference type="PROSITE-ProRule" id="PRU10007"/>
    </source>
</evidence>
<dbReference type="PANTHER" id="PTHR11699">
    <property type="entry name" value="ALDEHYDE DEHYDROGENASE-RELATED"/>
    <property type="match status" value="1"/>
</dbReference>
<feature type="region of interest" description="Disordered" evidence="4">
    <location>
        <begin position="70"/>
        <end position="90"/>
    </location>
</feature>
<dbReference type="SUPFAM" id="SSF53720">
    <property type="entry name" value="ALDH-like"/>
    <property type="match status" value="1"/>
</dbReference>
<reference evidence="7 8" key="1">
    <citation type="journal article" date="2015" name="Plant Cell">
        <title>Oil accumulation by the oleaginous diatom Fistulifera solaris as revealed by the genome and transcriptome.</title>
        <authorList>
            <person name="Tanaka T."/>
            <person name="Maeda Y."/>
            <person name="Veluchamy A."/>
            <person name="Tanaka M."/>
            <person name="Abida H."/>
            <person name="Marechal E."/>
            <person name="Bowler C."/>
            <person name="Muto M."/>
            <person name="Sunaga Y."/>
            <person name="Tanaka M."/>
            <person name="Yoshino T."/>
            <person name="Taniguchi T."/>
            <person name="Fukuda Y."/>
            <person name="Nemoto M."/>
            <person name="Matsumoto M."/>
            <person name="Wong P.S."/>
            <person name="Aburatani S."/>
            <person name="Fujibuchi W."/>
        </authorList>
    </citation>
    <scope>NUCLEOTIDE SEQUENCE [LARGE SCALE GENOMIC DNA]</scope>
    <source>
        <strain evidence="7 8">JPCC DA0580</strain>
    </source>
</reference>
<dbReference type="EMBL" id="BDSP01000204">
    <property type="protein sequence ID" value="GAX23863.1"/>
    <property type="molecule type" value="Genomic_DNA"/>
</dbReference>
<evidence type="ECO:0000313" key="8">
    <source>
        <dbReference type="Proteomes" id="UP000198406"/>
    </source>
</evidence>
<evidence type="ECO:0000259" key="6">
    <source>
        <dbReference type="Pfam" id="PF00171"/>
    </source>
</evidence>
<sequence length="617" mass="67721">MSDMKECPAVMASFTTETTAITWFLTSLVVLLVVRQLQQWNVVYHLKIMLEFLRPVPLIAVELTDAEARDDGVSSSAEKKRSLHDPEHPGTIQCFDPSTGQYLGQVKAMTAQDVHEACVKAAAAQKEWSKTTFAQRRRVLRTLQRYVVNHVHDICRVSSRDSGKPVVDACLGEILTTTEKIRTLNAWGELWLQPSYRPTGPLMMHKIAMVEYVPLGVIAPIAPWNYPFHNFVNHILSGLFAGNAVVGKVSEHTSWSSQYFTRIVQRALEVNGHNPDVCQTITGFADAGAALCSHPLVDKVIFTGSPGIGRKVMETASHCLKPVILELGGKDAMVILEDAQLKDVYPWVMRGCYQNCGQNCVGIERVLVYESIYEQFLHGIAPMVQQLRQGVPLATCPSNSGAVDCGSMVTAEQLDIVQALVDDAVQKGARVICGGKRNTTAGLQFYEPTIVADVTPDMRLFREEAFGPIMTVVKVPKDDDATCIDLVNQCDFGLGSSVFCGNQSRGLAMGRQFRTGMFCVNDFGSNYLVQALPFGGVKDSGFGRFAGPEGLQALCLERSILVDRFPSLVRTSIPPPLSYPIDKEKGIGFANALVGLMYDESWLGKLKAIFGLIKYGS</sequence>
<dbReference type="Proteomes" id="UP000198406">
    <property type="component" value="Unassembled WGS sequence"/>
</dbReference>
<evidence type="ECO:0000256" key="5">
    <source>
        <dbReference type="SAM" id="Phobius"/>
    </source>
</evidence>
<dbReference type="PROSITE" id="PS00070">
    <property type="entry name" value="ALDEHYDE_DEHYDR_CYS"/>
    <property type="match status" value="1"/>
</dbReference>
<comment type="caution">
    <text evidence="7">The sequence shown here is derived from an EMBL/GenBank/DDBJ whole genome shotgun (WGS) entry which is preliminary data.</text>
</comment>
<dbReference type="InterPro" id="IPR016160">
    <property type="entry name" value="Ald_DH_CS_CYS"/>
</dbReference>
<keyword evidence="8" id="KW-1185">Reference proteome</keyword>
<organism evidence="7 8">
    <name type="scientific">Fistulifera solaris</name>
    <name type="common">Oleaginous diatom</name>
    <dbReference type="NCBI Taxonomy" id="1519565"/>
    <lineage>
        <taxon>Eukaryota</taxon>
        <taxon>Sar</taxon>
        <taxon>Stramenopiles</taxon>
        <taxon>Ochrophyta</taxon>
        <taxon>Bacillariophyta</taxon>
        <taxon>Bacillariophyceae</taxon>
        <taxon>Bacillariophycidae</taxon>
        <taxon>Naviculales</taxon>
        <taxon>Naviculaceae</taxon>
        <taxon>Fistulifera</taxon>
    </lineage>
</organism>
<dbReference type="InterPro" id="IPR029510">
    <property type="entry name" value="Ald_DH_CS_GLU"/>
</dbReference>
<name>A0A1Z5KC68_FISSO</name>
<dbReference type="Pfam" id="PF00171">
    <property type="entry name" value="Aldedh"/>
    <property type="match status" value="1"/>
</dbReference>
<feature type="transmembrane region" description="Helical" evidence="5">
    <location>
        <begin position="20"/>
        <end position="37"/>
    </location>
</feature>
<keyword evidence="1 3" id="KW-0560">Oxidoreductase</keyword>
<dbReference type="InterPro" id="IPR016161">
    <property type="entry name" value="Ald_DH/histidinol_DH"/>
</dbReference>
<dbReference type="Gene3D" id="3.40.605.10">
    <property type="entry name" value="Aldehyde Dehydrogenase, Chain A, domain 1"/>
    <property type="match status" value="1"/>
</dbReference>
<gene>
    <name evidence="7" type="ORF">FisN_20Hh069</name>
</gene>